<evidence type="ECO:0000256" key="4">
    <source>
        <dbReference type="ARBA" id="ARBA00022801"/>
    </source>
</evidence>
<evidence type="ECO:0000313" key="7">
    <source>
        <dbReference type="EMBL" id="HEW46514.1"/>
    </source>
</evidence>
<comment type="caution">
    <text evidence="7">The sequence shown here is derived from an EMBL/GenBank/DDBJ whole genome shotgun (WGS) entry which is preliminary data.</text>
</comment>
<dbReference type="AlphaFoldDB" id="A0A7C2V490"/>
<dbReference type="SUPFAM" id="SSF55486">
    <property type="entry name" value="Metalloproteases ('zincins'), catalytic domain"/>
    <property type="match status" value="1"/>
</dbReference>
<dbReference type="GO" id="GO:0006508">
    <property type="term" value="P:proteolysis"/>
    <property type="evidence" value="ECO:0007669"/>
    <property type="project" value="UniProtKB-KW"/>
</dbReference>
<dbReference type="Pfam" id="PF07998">
    <property type="entry name" value="Peptidase_M54"/>
    <property type="match status" value="1"/>
</dbReference>
<dbReference type="InterPro" id="IPR012962">
    <property type="entry name" value="Pept_M54_archaemetzincn"/>
</dbReference>
<proteinExistence type="predicted"/>
<sequence>MMFIYMAGFSVEKRLLLATAKNVKEVFGFEVRFSHIALPPALGYNSVRKQYRAQALLEYLSKVYYPDMLKLIALFPFDLYEEGLNFVFGLAQLGGRYALVSTYRLFDKKEELYFNRVFKEVNHELGHTFGLMHCKTPGCVMNFSNSLWEVDAKSRFFCTNCIKILPKP</sequence>
<dbReference type="PANTHER" id="PTHR15910:SF1">
    <property type="entry name" value="ARCHAEMETZINCIN-2"/>
    <property type="match status" value="1"/>
</dbReference>
<dbReference type="EMBL" id="DSFP01000066">
    <property type="protein sequence ID" value="HEW46514.1"/>
    <property type="molecule type" value="Genomic_DNA"/>
</dbReference>
<dbReference type="CDD" id="cd11375">
    <property type="entry name" value="Peptidase_M54"/>
    <property type="match status" value="1"/>
</dbReference>
<evidence type="ECO:0000256" key="5">
    <source>
        <dbReference type="ARBA" id="ARBA00022833"/>
    </source>
</evidence>
<protein>
    <submittedName>
        <fullName evidence="7">Zn-dependent protease</fullName>
    </submittedName>
</protein>
<reference evidence="7" key="1">
    <citation type="journal article" date="2020" name="mSystems">
        <title>Genome- and Community-Level Interaction Insights into Carbon Utilization and Element Cycling Functions of Hydrothermarchaeota in Hydrothermal Sediment.</title>
        <authorList>
            <person name="Zhou Z."/>
            <person name="Liu Y."/>
            <person name="Xu W."/>
            <person name="Pan J."/>
            <person name="Luo Z.H."/>
            <person name="Li M."/>
        </authorList>
    </citation>
    <scope>NUCLEOTIDE SEQUENCE [LARGE SCALE GENOMIC DNA]</scope>
    <source>
        <strain evidence="7">SpSt-132</strain>
    </source>
</reference>
<evidence type="ECO:0000256" key="3">
    <source>
        <dbReference type="ARBA" id="ARBA00022723"/>
    </source>
</evidence>
<keyword evidence="3" id="KW-0479">Metal-binding</keyword>
<dbReference type="GO" id="GO:0008270">
    <property type="term" value="F:zinc ion binding"/>
    <property type="evidence" value="ECO:0007669"/>
    <property type="project" value="InterPro"/>
</dbReference>
<dbReference type="InterPro" id="IPR024079">
    <property type="entry name" value="MetalloPept_cat_dom_sf"/>
</dbReference>
<comment type="cofactor">
    <cofactor evidence="1">
        <name>Zn(2+)</name>
        <dbReference type="ChEBI" id="CHEBI:29105"/>
    </cofactor>
</comment>
<keyword evidence="5" id="KW-0862">Zinc</keyword>
<accession>A0A7C2V490</accession>
<dbReference type="PIRSF" id="PIRSF005785">
    <property type="entry name" value="Zn-prot_arch"/>
    <property type="match status" value="1"/>
</dbReference>
<keyword evidence="2 7" id="KW-0645">Protease</keyword>
<name>A0A7C2V490_9AQUI</name>
<dbReference type="NCBIfam" id="NF033823">
    <property type="entry name" value="archmetzin"/>
    <property type="match status" value="1"/>
</dbReference>
<evidence type="ECO:0000256" key="6">
    <source>
        <dbReference type="ARBA" id="ARBA00023049"/>
    </source>
</evidence>
<organism evidence="7">
    <name type="scientific">Hydrogenobacter sp</name>
    <dbReference type="NCBI Taxonomy" id="2152829"/>
    <lineage>
        <taxon>Bacteria</taxon>
        <taxon>Pseudomonadati</taxon>
        <taxon>Aquificota</taxon>
        <taxon>Aquificia</taxon>
        <taxon>Aquificales</taxon>
        <taxon>Aquificaceae</taxon>
        <taxon>Hydrogenobacter</taxon>
    </lineage>
</organism>
<dbReference type="PANTHER" id="PTHR15910">
    <property type="entry name" value="ARCHAEMETZINCIN"/>
    <property type="match status" value="1"/>
</dbReference>
<keyword evidence="6" id="KW-0482">Metalloprotease</keyword>
<evidence type="ECO:0000256" key="2">
    <source>
        <dbReference type="ARBA" id="ARBA00022670"/>
    </source>
</evidence>
<dbReference type="InterPro" id="IPR012091">
    <property type="entry name" value="Pept_M54_archaemetzncn_arc/bac"/>
</dbReference>
<evidence type="ECO:0000256" key="1">
    <source>
        <dbReference type="ARBA" id="ARBA00001947"/>
    </source>
</evidence>
<dbReference type="Gene3D" id="3.40.390.10">
    <property type="entry name" value="Collagenase (Catalytic Domain)"/>
    <property type="match status" value="1"/>
</dbReference>
<keyword evidence="4" id="KW-0378">Hydrolase</keyword>
<dbReference type="GO" id="GO:0008237">
    <property type="term" value="F:metallopeptidase activity"/>
    <property type="evidence" value="ECO:0007669"/>
    <property type="project" value="UniProtKB-KW"/>
</dbReference>
<gene>
    <name evidence="7" type="ORF">ENO47_07625</name>
</gene>